<gene>
    <name evidence="1" type="ORF">Spb1_27700</name>
</gene>
<name>A0A518GQE0_9PLAN</name>
<proteinExistence type="predicted"/>
<reference evidence="1 2" key="1">
    <citation type="submission" date="2019-02" db="EMBL/GenBank/DDBJ databases">
        <title>Deep-cultivation of Planctomycetes and their phenomic and genomic characterization uncovers novel biology.</title>
        <authorList>
            <person name="Wiegand S."/>
            <person name="Jogler M."/>
            <person name="Boedeker C."/>
            <person name="Pinto D."/>
            <person name="Vollmers J."/>
            <person name="Rivas-Marin E."/>
            <person name="Kohn T."/>
            <person name="Peeters S.H."/>
            <person name="Heuer A."/>
            <person name="Rast P."/>
            <person name="Oberbeckmann S."/>
            <person name="Bunk B."/>
            <person name="Jeske O."/>
            <person name="Meyerdierks A."/>
            <person name="Storesund J.E."/>
            <person name="Kallscheuer N."/>
            <person name="Luecker S."/>
            <person name="Lage O.M."/>
            <person name="Pohl T."/>
            <person name="Merkel B.J."/>
            <person name="Hornburger P."/>
            <person name="Mueller R.-W."/>
            <person name="Bruemmer F."/>
            <person name="Labrenz M."/>
            <person name="Spormann A.M."/>
            <person name="Op den Camp H."/>
            <person name="Overmann J."/>
            <person name="Amann R."/>
            <person name="Jetten M.S.M."/>
            <person name="Mascher T."/>
            <person name="Medema M.H."/>
            <person name="Devos D.P."/>
            <person name="Kaster A.-K."/>
            <person name="Ovreas L."/>
            <person name="Rohde M."/>
            <person name="Galperin M.Y."/>
            <person name="Jogler C."/>
        </authorList>
    </citation>
    <scope>NUCLEOTIDE SEQUENCE [LARGE SCALE GENOMIC DNA]</scope>
    <source>
        <strain evidence="1 2">Spb1</strain>
    </source>
</reference>
<keyword evidence="2" id="KW-1185">Reference proteome</keyword>
<dbReference type="EMBL" id="CP036299">
    <property type="protein sequence ID" value="QDV30835.1"/>
    <property type="molecule type" value="Genomic_DNA"/>
</dbReference>
<dbReference type="KEGG" id="peh:Spb1_27700"/>
<sequence>MRSNAHLLQCSNAHNFLNLYTLLKLDRPESSFVHGECFDDQFTLLLTDRQVRVLELVVPRGGAVLHLGGTRPVIDQAQRDLTLIEPISAKAAHA</sequence>
<evidence type="ECO:0000313" key="2">
    <source>
        <dbReference type="Proteomes" id="UP000315349"/>
    </source>
</evidence>
<accession>A0A518GQE0</accession>
<dbReference type="Proteomes" id="UP000315349">
    <property type="component" value="Chromosome"/>
</dbReference>
<protein>
    <submittedName>
        <fullName evidence="1">Uncharacterized protein</fullName>
    </submittedName>
</protein>
<organism evidence="1 2">
    <name type="scientific">Planctopirus ephydatiae</name>
    <dbReference type="NCBI Taxonomy" id="2528019"/>
    <lineage>
        <taxon>Bacteria</taxon>
        <taxon>Pseudomonadati</taxon>
        <taxon>Planctomycetota</taxon>
        <taxon>Planctomycetia</taxon>
        <taxon>Planctomycetales</taxon>
        <taxon>Planctomycetaceae</taxon>
        <taxon>Planctopirus</taxon>
    </lineage>
</organism>
<dbReference type="AlphaFoldDB" id="A0A518GQE0"/>
<evidence type="ECO:0000313" key="1">
    <source>
        <dbReference type="EMBL" id="QDV30835.1"/>
    </source>
</evidence>